<dbReference type="Pfam" id="PF01419">
    <property type="entry name" value="Jacalin"/>
    <property type="match status" value="1"/>
</dbReference>
<comment type="caution">
    <text evidence="3">The sequence shown here is derived from an EMBL/GenBank/DDBJ whole genome shotgun (WGS) entry which is preliminary data.</text>
</comment>
<gene>
    <name evidence="3" type="ORF">OC846_003147</name>
</gene>
<evidence type="ECO:0000313" key="4">
    <source>
        <dbReference type="Proteomes" id="UP001176517"/>
    </source>
</evidence>
<feature type="compositionally biased region" description="Acidic residues" evidence="1">
    <location>
        <begin position="700"/>
        <end position="709"/>
    </location>
</feature>
<proteinExistence type="predicted"/>
<feature type="region of interest" description="Disordered" evidence="1">
    <location>
        <begin position="123"/>
        <end position="187"/>
    </location>
</feature>
<dbReference type="Gene3D" id="2.100.10.30">
    <property type="entry name" value="Jacalin-like lectin domain"/>
    <property type="match status" value="1"/>
</dbReference>
<feature type="domain" description="Jacalin-type lectin" evidence="2">
    <location>
        <begin position="742"/>
        <end position="855"/>
    </location>
</feature>
<evidence type="ECO:0000313" key="3">
    <source>
        <dbReference type="EMBL" id="KAK0551762.1"/>
    </source>
</evidence>
<dbReference type="InterPro" id="IPR001229">
    <property type="entry name" value="Jacalin-like_lectin_dom"/>
</dbReference>
<protein>
    <recommendedName>
        <fullName evidence="2">Jacalin-type lectin domain-containing protein</fullName>
    </recommendedName>
</protein>
<name>A0AAN6GQH8_9BASI</name>
<feature type="region of interest" description="Disordered" evidence="1">
    <location>
        <begin position="690"/>
        <end position="721"/>
    </location>
</feature>
<dbReference type="Proteomes" id="UP001176517">
    <property type="component" value="Unassembled WGS sequence"/>
</dbReference>
<dbReference type="InterPro" id="IPR036404">
    <property type="entry name" value="Jacalin-like_lectin_dom_sf"/>
</dbReference>
<sequence length="862" mass="95188">MSSRAGNGADTEDLITFTNIKQGEVVHQRLLLIVGRAGSPNEAVRSITAHPDPRSRFASIPWQVNQSHFKASVPLREGENVIRFVGQLDGSRSTEVKLTIINEFLDVPPLRIGILVAKDNPLKFDEQPTPTSDQQGADRATSTHRPFPEPTKPPVSDGKPVYPDSDASATQIEPTKTSDDARPLIDCPPGPIRDKLLQGGIGEIIKRVAIQTYAWQAFYAEQMHRQRFGRRTFRLEEHPVPEGDQEVRLEDLLVVHLLRSDKTTAEFHDADNTQQNPTAKNSGAMWHWAHDAVAKDPLLNKSRAPTAVLLLESHWVPDHPQAPRQEPKQKQRGLILAHAALGGQGGAPWMACLEAQKDRGQTQPISLGVMGSHWVWAAPSSLDQLTKACLDETRTDEKYTVSDHGETGTAWETFCVGMGAWLHEAGHAFGNPHWPTGIMNRGYNEFSRIFMTTEAFRTRANAPGERLITPANDDINCHLHRAEACRARWHPCFQLPSDQPAAPKFIASDPASARAWEEWASLPPRIYASPEGAIFDAPDGGAIAAIEIDVVDELAMLMTFTGRPAGDGAMPGPEPMTDFVLTKSIVEECLKNRLQQFNPDLLARLLGPNKPAVMPKVLVRVVGTNLTIATLEDYYRDAFSWPMQIFAVRNGDIVDPDRPPGPGILAVRAPGVGREVFDVMKLCSKCEKRKIPHQSRGSDHEEDDDDGGNESDSSVKSEDGYTRGLRSRFAFASEVGDQPPRLTSIDIDGGDSVEGVRFNYSDGTYQLQGRGADIETNDRTRRFEVAPEDGHIAKIIVRAGWWLDAIQFVFESGKMTDMVGSQTDGELHVLVPPRGHRIVGTHGSLNQWIRSFGIYYSVDKTG</sequence>
<dbReference type="InterPro" id="IPR053002">
    <property type="entry name" value="Metalloproteinase_M10B"/>
</dbReference>
<dbReference type="EMBL" id="JAPDMZ010000072">
    <property type="protein sequence ID" value="KAK0551762.1"/>
    <property type="molecule type" value="Genomic_DNA"/>
</dbReference>
<dbReference type="Pfam" id="PF12044">
    <property type="entry name" value="Metallopep"/>
    <property type="match status" value="2"/>
</dbReference>
<dbReference type="PANTHER" id="PTHR21054:SF2">
    <property type="entry name" value="MIP04191P"/>
    <property type="match status" value="1"/>
</dbReference>
<evidence type="ECO:0000259" key="2">
    <source>
        <dbReference type="Pfam" id="PF01419"/>
    </source>
</evidence>
<keyword evidence="4" id="KW-1185">Reference proteome</keyword>
<dbReference type="AlphaFoldDB" id="A0AAN6GQH8"/>
<evidence type="ECO:0000256" key="1">
    <source>
        <dbReference type="SAM" id="MobiDB-lite"/>
    </source>
</evidence>
<organism evidence="3 4">
    <name type="scientific">Tilletia horrida</name>
    <dbReference type="NCBI Taxonomy" id="155126"/>
    <lineage>
        <taxon>Eukaryota</taxon>
        <taxon>Fungi</taxon>
        <taxon>Dikarya</taxon>
        <taxon>Basidiomycota</taxon>
        <taxon>Ustilaginomycotina</taxon>
        <taxon>Exobasidiomycetes</taxon>
        <taxon>Tilletiales</taxon>
        <taxon>Tilletiaceae</taxon>
        <taxon>Tilletia</taxon>
    </lineage>
</organism>
<reference evidence="3" key="1">
    <citation type="journal article" date="2023" name="PhytoFront">
        <title>Draft Genome Resources of Seven Strains of Tilletia horrida, Causal Agent of Kernel Smut of Rice.</title>
        <authorList>
            <person name="Khanal S."/>
            <person name="Antony Babu S."/>
            <person name="Zhou X.G."/>
        </authorList>
    </citation>
    <scope>NUCLEOTIDE SEQUENCE</scope>
    <source>
        <strain evidence="3">TX6</strain>
    </source>
</reference>
<dbReference type="SUPFAM" id="SSF51101">
    <property type="entry name" value="Mannose-binding lectins"/>
    <property type="match status" value="1"/>
</dbReference>
<accession>A0AAN6GQH8</accession>
<dbReference type="InterPro" id="IPR021917">
    <property type="entry name" value="Unchr_Zn-peptidase-like"/>
</dbReference>
<dbReference type="PANTHER" id="PTHR21054">
    <property type="entry name" value="ZINC METALLOPROTEINASE-RELATED"/>
    <property type="match status" value="1"/>
</dbReference>